<dbReference type="GO" id="GO:0016987">
    <property type="term" value="F:sigma factor activity"/>
    <property type="evidence" value="ECO:0007669"/>
    <property type="project" value="UniProtKB-KW"/>
</dbReference>
<dbReference type="PANTHER" id="PTHR43133">
    <property type="entry name" value="RNA POLYMERASE ECF-TYPE SIGMA FACTO"/>
    <property type="match status" value="1"/>
</dbReference>
<dbReference type="SUPFAM" id="SSF88659">
    <property type="entry name" value="Sigma3 and sigma4 domains of RNA polymerase sigma factors"/>
    <property type="match status" value="1"/>
</dbReference>
<dbReference type="NCBIfam" id="TIGR02985">
    <property type="entry name" value="Sig70_bacteroi1"/>
    <property type="match status" value="1"/>
</dbReference>
<dbReference type="Gene3D" id="1.10.1740.10">
    <property type="match status" value="1"/>
</dbReference>
<dbReference type="GO" id="GO:0006352">
    <property type="term" value="P:DNA-templated transcription initiation"/>
    <property type="evidence" value="ECO:0007669"/>
    <property type="project" value="InterPro"/>
</dbReference>
<dbReference type="InterPro" id="IPR036388">
    <property type="entry name" value="WH-like_DNA-bd_sf"/>
</dbReference>
<protein>
    <submittedName>
        <fullName evidence="6">RNA polymerase sigma-70 factor, ECF subfamily</fullName>
    </submittedName>
</protein>
<dbReference type="InterPro" id="IPR013249">
    <property type="entry name" value="RNA_pol_sigma70_r4_t2"/>
</dbReference>
<dbReference type="STRING" id="1419482.SAMN05444266_1101"/>
<dbReference type="Pfam" id="PF08281">
    <property type="entry name" value="Sigma70_r4_2"/>
    <property type="match status" value="1"/>
</dbReference>
<comment type="similarity">
    <text evidence="1">Belongs to the sigma-70 factor family. ECF subfamily.</text>
</comment>
<evidence type="ECO:0000256" key="1">
    <source>
        <dbReference type="ARBA" id="ARBA00010641"/>
    </source>
</evidence>
<dbReference type="Proteomes" id="UP000184420">
    <property type="component" value="Unassembled WGS sequence"/>
</dbReference>
<dbReference type="InterPro" id="IPR013325">
    <property type="entry name" value="RNA_pol_sigma_r2"/>
</dbReference>
<gene>
    <name evidence="6" type="ORF">SAMN05444266_1101</name>
</gene>
<name>A0A1M7KTK1_9BACT</name>
<dbReference type="InterPro" id="IPR014327">
    <property type="entry name" value="RNA_pol_sigma70_bacteroid"/>
</dbReference>
<proteinExistence type="inferred from homology"/>
<dbReference type="InterPro" id="IPR013324">
    <property type="entry name" value="RNA_pol_sigma_r3/r4-like"/>
</dbReference>
<dbReference type="EMBL" id="FRBL01000010">
    <property type="protein sequence ID" value="SHM68790.1"/>
    <property type="molecule type" value="Genomic_DNA"/>
</dbReference>
<dbReference type="PANTHER" id="PTHR43133:SF46">
    <property type="entry name" value="RNA POLYMERASE SIGMA-70 FACTOR ECF SUBFAMILY"/>
    <property type="match status" value="1"/>
</dbReference>
<dbReference type="NCBIfam" id="TIGR02937">
    <property type="entry name" value="sigma70-ECF"/>
    <property type="match status" value="1"/>
</dbReference>
<sequence length="197" mass="22989">MALPLACLSNFSVTMADNIRWERFQEGDTVAFEQLFQEHWNALMYYTCNIISDADMAKDVLQNFFLELWEKRASLPVPNETRAFLLFLLRLRILNALRKEDIRSKHEHVFARLLADTTANTTDHLYYKQLYEELHQHVNQLPPRIQEVFRLSRFEHLSVAEIAARLGASEQTVRNQLNTANKRLKVMLKGSVATVLL</sequence>
<dbReference type="GO" id="GO:0003677">
    <property type="term" value="F:DNA binding"/>
    <property type="evidence" value="ECO:0007669"/>
    <property type="project" value="InterPro"/>
</dbReference>
<evidence type="ECO:0000313" key="7">
    <source>
        <dbReference type="Proteomes" id="UP000184420"/>
    </source>
</evidence>
<evidence type="ECO:0000313" key="6">
    <source>
        <dbReference type="EMBL" id="SHM68790.1"/>
    </source>
</evidence>
<keyword evidence="3" id="KW-0731">Sigma factor</keyword>
<keyword evidence="4" id="KW-0804">Transcription</keyword>
<dbReference type="InterPro" id="IPR039425">
    <property type="entry name" value="RNA_pol_sigma-70-like"/>
</dbReference>
<dbReference type="CDD" id="cd06171">
    <property type="entry name" value="Sigma70_r4"/>
    <property type="match status" value="1"/>
</dbReference>
<dbReference type="InterPro" id="IPR014284">
    <property type="entry name" value="RNA_pol_sigma-70_dom"/>
</dbReference>
<feature type="domain" description="RNA polymerase sigma factor 70 region 4 type 2" evidence="5">
    <location>
        <begin position="132"/>
        <end position="183"/>
    </location>
</feature>
<evidence type="ECO:0000259" key="5">
    <source>
        <dbReference type="Pfam" id="PF08281"/>
    </source>
</evidence>
<accession>A0A1M7KTK1</accession>
<dbReference type="AlphaFoldDB" id="A0A1M7KTK1"/>
<evidence type="ECO:0000256" key="2">
    <source>
        <dbReference type="ARBA" id="ARBA00023015"/>
    </source>
</evidence>
<dbReference type="SUPFAM" id="SSF88946">
    <property type="entry name" value="Sigma2 domain of RNA polymerase sigma factors"/>
    <property type="match status" value="1"/>
</dbReference>
<keyword evidence="2" id="KW-0805">Transcription regulation</keyword>
<reference evidence="6 7" key="1">
    <citation type="submission" date="2016-11" db="EMBL/GenBank/DDBJ databases">
        <authorList>
            <person name="Jaros S."/>
            <person name="Januszkiewicz K."/>
            <person name="Wedrychowicz H."/>
        </authorList>
    </citation>
    <scope>NUCLEOTIDE SEQUENCE [LARGE SCALE GENOMIC DNA]</scope>
    <source>
        <strain evidence="6 7">DSM 27406</strain>
    </source>
</reference>
<dbReference type="Gene3D" id="1.10.10.10">
    <property type="entry name" value="Winged helix-like DNA-binding domain superfamily/Winged helix DNA-binding domain"/>
    <property type="match status" value="1"/>
</dbReference>
<organism evidence="6 7">
    <name type="scientific">Chitinophaga jiangningensis</name>
    <dbReference type="NCBI Taxonomy" id="1419482"/>
    <lineage>
        <taxon>Bacteria</taxon>
        <taxon>Pseudomonadati</taxon>
        <taxon>Bacteroidota</taxon>
        <taxon>Chitinophagia</taxon>
        <taxon>Chitinophagales</taxon>
        <taxon>Chitinophagaceae</taxon>
        <taxon>Chitinophaga</taxon>
    </lineage>
</organism>
<keyword evidence="7" id="KW-1185">Reference proteome</keyword>
<evidence type="ECO:0000256" key="3">
    <source>
        <dbReference type="ARBA" id="ARBA00023082"/>
    </source>
</evidence>
<evidence type="ECO:0000256" key="4">
    <source>
        <dbReference type="ARBA" id="ARBA00023163"/>
    </source>
</evidence>